<reference evidence="10" key="1">
    <citation type="submission" date="2025-08" db="UniProtKB">
        <authorList>
            <consortium name="RefSeq"/>
        </authorList>
    </citation>
    <scope>IDENTIFICATION</scope>
    <source>
        <tissue evidence="10">Leaf</tissue>
    </source>
</reference>
<keyword evidence="3" id="KW-0238">DNA-binding</keyword>
<feature type="region of interest" description="Disordered" evidence="7">
    <location>
        <begin position="238"/>
        <end position="276"/>
    </location>
</feature>
<dbReference type="PANTHER" id="PTHR32096">
    <property type="entry name" value="WRKY TRANSCRIPTION FACTOR 30-RELATED-RELATED"/>
    <property type="match status" value="1"/>
</dbReference>
<proteinExistence type="inferred from homology"/>
<evidence type="ECO:0000313" key="10">
    <source>
        <dbReference type="RefSeq" id="XP_030530258.1"/>
    </source>
</evidence>
<evidence type="ECO:0000256" key="6">
    <source>
        <dbReference type="ARBA" id="ARBA00060761"/>
    </source>
</evidence>
<feature type="domain" description="WRKY" evidence="8">
    <location>
        <begin position="133"/>
        <end position="199"/>
    </location>
</feature>
<dbReference type="PANTHER" id="PTHR32096:SF80">
    <property type="entry name" value="WRKY TRANSCRIPTION FACTOR 27-RELATED"/>
    <property type="match status" value="1"/>
</dbReference>
<dbReference type="InterPro" id="IPR003657">
    <property type="entry name" value="WRKY_dom"/>
</dbReference>
<dbReference type="GO" id="GO:0003700">
    <property type="term" value="F:DNA-binding transcription factor activity"/>
    <property type="evidence" value="ECO:0007669"/>
    <property type="project" value="InterPro"/>
</dbReference>
<keyword evidence="9" id="KW-1185">Reference proteome</keyword>
<dbReference type="GO" id="GO:0000976">
    <property type="term" value="F:transcription cis-regulatory region binding"/>
    <property type="evidence" value="ECO:0007669"/>
    <property type="project" value="TreeGrafter"/>
</dbReference>
<dbReference type="Pfam" id="PF03106">
    <property type="entry name" value="WRKY"/>
    <property type="match status" value="1"/>
</dbReference>
<keyword evidence="2" id="KW-0805">Transcription regulation</keyword>
<dbReference type="GO" id="GO:0005634">
    <property type="term" value="C:nucleus"/>
    <property type="evidence" value="ECO:0007669"/>
    <property type="project" value="UniProtKB-SubCell"/>
</dbReference>
<evidence type="ECO:0000256" key="1">
    <source>
        <dbReference type="ARBA" id="ARBA00004123"/>
    </source>
</evidence>
<dbReference type="Gene3D" id="2.20.25.80">
    <property type="entry name" value="WRKY domain"/>
    <property type="match status" value="1"/>
</dbReference>
<keyword evidence="5" id="KW-0539">Nucleus</keyword>
<dbReference type="GeneID" id="115740804"/>
<comment type="similarity">
    <text evidence="6">Belongs to the WRKY group II-e family.</text>
</comment>
<dbReference type="FunFam" id="2.20.25.80:FF:000007">
    <property type="entry name" value="WRKY transcription factor 22"/>
    <property type="match status" value="1"/>
</dbReference>
<dbReference type="SUPFAM" id="SSF118290">
    <property type="entry name" value="WRKY DNA-binding domain"/>
    <property type="match status" value="1"/>
</dbReference>
<dbReference type="SMART" id="SM00774">
    <property type="entry name" value="WRKY"/>
    <property type="match status" value="1"/>
</dbReference>
<dbReference type="PROSITE" id="PS50811">
    <property type="entry name" value="WRKY"/>
    <property type="match status" value="1"/>
</dbReference>
<evidence type="ECO:0000256" key="4">
    <source>
        <dbReference type="ARBA" id="ARBA00023163"/>
    </source>
</evidence>
<evidence type="ECO:0000313" key="9">
    <source>
        <dbReference type="Proteomes" id="UP000827889"/>
    </source>
</evidence>
<evidence type="ECO:0000256" key="7">
    <source>
        <dbReference type="SAM" id="MobiDB-lite"/>
    </source>
</evidence>
<dbReference type="KEGG" id="rarg:115740804"/>
<name>A0A8B8P8I7_9MYRT</name>
<organism evidence="9 10">
    <name type="scientific">Rhodamnia argentea</name>
    <dbReference type="NCBI Taxonomy" id="178133"/>
    <lineage>
        <taxon>Eukaryota</taxon>
        <taxon>Viridiplantae</taxon>
        <taxon>Streptophyta</taxon>
        <taxon>Embryophyta</taxon>
        <taxon>Tracheophyta</taxon>
        <taxon>Spermatophyta</taxon>
        <taxon>Magnoliopsida</taxon>
        <taxon>eudicotyledons</taxon>
        <taxon>Gunneridae</taxon>
        <taxon>Pentapetalae</taxon>
        <taxon>rosids</taxon>
        <taxon>malvids</taxon>
        <taxon>Myrtales</taxon>
        <taxon>Myrtaceae</taxon>
        <taxon>Myrtoideae</taxon>
        <taxon>Myrteae</taxon>
        <taxon>Australasian group</taxon>
        <taxon>Rhodamnia</taxon>
    </lineage>
</organism>
<dbReference type="Proteomes" id="UP000827889">
    <property type="component" value="Chromosome 9"/>
</dbReference>
<accession>A0A8B8P8I7</accession>
<evidence type="ECO:0000259" key="8">
    <source>
        <dbReference type="PROSITE" id="PS50811"/>
    </source>
</evidence>
<protein>
    <submittedName>
        <fullName evidence="10">Probable WRKY transcription factor 29</fullName>
    </submittedName>
</protein>
<gene>
    <name evidence="10" type="primary">LOC115740804</name>
</gene>
<dbReference type="OrthoDB" id="1077642at2759"/>
<comment type="subcellular location">
    <subcellularLocation>
        <location evidence="1">Nucleus</location>
    </subcellularLocation>
</comment>
<dbReference type="RefSeq" id="XP_030530258.1">
    <property type="nucleotide sequence ID" value="XM_030674398.2"/>
</dbReference>
<dbReference type="InterPro" id="IPR044810">
    <property type="entry name" value="WRKY_plant"/>
</dbReference>
<dbReference type="InterPro" id="IPR036576">
    <property type="entry name" value="WRKY_dom_sf"/>
</dbReference>
<evidence type="ECO:0000256" key="2">
    <source>
        <dbReference type="ARBA" id="ARBA00023015"/>
    </source>
</evidence>
<evidence type="ECO:0000256" key="3">
    <source>
        <dbReference type="ARBA" id="ARBA00023125"/>
    </source>
</evidence>
<dbReference type="AlphaFoldDB" id="A0A8B8P8I7"/>
<sequence length="311" mass="34226">MNPACCVHDWDLQAVIRGCSVGETCYDVTDCATWWSVARPRQEEFLFAGFPEFAETSALLDDLEQLYKPFYPVLPSACDTASKSEEVIEEAENKLEEEEPLTDASMTSQAVCYDGAKQRRRKNQQKREVHHVTADGISSDMWAWRKYGQKPIKGSPYPRSYYRCSSSKGCLARKQVERSSSDPSVFVVTYTGEHSHTLPTRRNALAGSTRNKFAPPKAKQSAIVKGNMRGPLAKSACDSLGSTAAQSPTTPPLVTTLSEEDKEQLSSCGSGLSGGSYDNNVDPTSFFSDEIFMGFEELNEMVMDLGLAGCS</sequence>
<evidence type="ECO:0000256" key="5">
    <source>
        <dbReference type="ARBA" id="ARBA00023242"/>
    </source>
</evidence>
<keyword evidence="4" id="KW-0804">Transcription</keyword>